<evidence type="ECO:0000256" key="8">
    <source>
        <dbReference type="ARBA" id="ARBA00048679"/>
    </source>
</evidence>
<feature type="transmembrane region" description="Helical" evidence="10">
    <location>
        <begin position="44"/>
        <end position="73"/>
    </location>
</feature>
<dbReference type="RefSeq" id="XP_067180984.1">
    <property type="nucleotide sequence ID" value="XM_067324627.1"/>
</dbReference>
<dbReference type="SUPFAM" id="SSF56112">
    <property type="entry name" value="Protein kinase-like (PK-like)"/>
    <property type="match status" value="1"/>
</dbReference>
<dbReference type="InterPro" id="IPR008271">
    <property type="entry name" value="Ser/Thr_kinase_AS"/>
</dbReference>
<keyword evidence="13" id="KW-1185">Reference proteome</keyword>
<gene>
    <name evidence="12" type="ORF">LSCM1_07246</name>
</gene>
<evidence type="ECO:0000256" key="9">
    <source>
        <dbReference type="SAM" id="MobiDB-lite"/>
    </source>
</evidence>
<name>A0A836HWY8_9TRYP</name>
<keyword evidence="5" id="KW-0418">Kinase</keyword>
<dbReference type="SMART" id="SM00220">
    <property type="entry name" value="S_TKc"/>
    <property type="match status" value="1"/>
</dbReference>
<evidence type="ECO:0000256" key="5">
    <source>
        <dbReference type="ARBA" id="ARBA00022777"/>
    </source>
</evidence>
<dbReference type="KEGG" id="lmat:92517139"/>
<proteinExistence type="predicted"/>
<dbReference type="GO" id="GO:0005524">
    <property type="term" value="F:ATP binding"/>
    <property type="evidence" value="ECO:0007669"/>
    <property type="project" value="UniProtKB-KW"/>
</dbReference>
<protein>
    <recommendedName>
        <fullName evidence="1">non-specific serine/threonine protein kinase</fullName>
        <ecNumber evidence="1">2.7.11.1</ecNumber>
    </recommendedName>
</protein>
<sequence>MRDAAAVGSERLPAPADGGVDSLYEDGAAAEMAKQRSTVSTTTLFLALPWLCCTLCLIAVLLCVNVHTFSVWSTLKSGPGGAVADASVRHRDIARYTVLVVSLALLAMHLVISFCLFRRAYHVLWDVQMSLVELSFMVDMIRTHQHSTFFFVDCVERARRVRESMRYWVKEFSGFKEICAAELAVNQVTLRLMTRPTESAQRLESPGDTHLPRTGSGTSSPAHMARGGRLLPEVNAAASRFPQDGVWSPHAQLVRADSAHADLGPGRQLAGHHSGSRRSLSVTTEAGIPQVPFQVTLKRRHVALLLLSFLTYRELVRAEAEEARQISRDFIAAVNMCAQSYKACIVELHSDRAILSWNAFFESAGNYAQTCVQCGECFHDRFVRRFSPESGAYFSTAGYTGHIVCGTTTEKSLLLHGQPISILRELPTLLEMRYCAFVWLGTSPPARTSSPLSWTRIGAVQAGPNFSVDLYAMRRTSTEPLPAAMVWHMPQWTTFGDERAASADVPTSYGAAQLQQGEAVEPTPPASAAAATAADTVAVVASSPSLSSPLCSRGVATPHETFYDRSHNRYQLSNTVLGESKSCVVRLAISETGNFVAVKEIKIERGDVKPIRRRRYQRENRIIVTRGEKPQWMNEVEIMERHRHTCIVAYISFVEAVDKLRIVMEYVGGGNLLKFASSQRHAEGERPPMAVLLRNVVEGLKFLHQKGIVHGDIKPQNVLVPDSGPCKIADFGISRRATTTVTSAIEGTPFYMAPEATRGEVTAACDIWSFGIMMAQLLTGRLPYDASVRDYYLVSQFMCNKDVERVLHIPLKKPALDVFLACTQYDPAKRKTAKALLKMPYFTASSASSTEDV</sequence>
<reference evidence="13" key="2">
    <citation type="journal article" date="2021" name="Sci. Data">
        <title>Chromosome-scale genome sequencing, assembly and annotation of six genomes from subfamily Leishmaniinae.</title>
        <authorList>
            <person name="Almutairi H."/>
            <person name="Urbaniak M.D."/>
            <person name="Bates M.D."/>
            <person name="Jariyapan N."/>
            <person name="Kwakye-Nuako G."/>
            <person name="Thomaz Soccol V."/>
            <person name="Al-Salem W.S."/>
            <person name="Dillon R.J."/>
            <person name="Bates P.A."/>
            <person name="Gatherer D."/>
        </authorList>
    </citation>
    <scope>NUCLEOTIDE SEQUENCE [LARGE SCALE GENOMIC DNA]</scope>
</reference>
<feature type="domain" description="Protein kinase" evidence="11">
    <location>
        <begin position="571"/>
        <end position="842"/>
    </location>
</feature>
<evidence type="ECO:0000256" key="3">
    <source>
        <dbReference type="ARBA" id="ARBA00022679"/>
    </source>
</evidence>
<dbReference type="PANTHER" id="PTHR24363">
    <property type="entry name" value="SERINE/THREONINE PROTEIN KINASE"/>
    <property type="match status" value="1"/>
</dbReference>
<dbReference type="PANTHER" id="PTHR24363:SF0">
    <property type="entry name" value="SERINE_THREONINE KINASE LIKE DOMAIN CONTAINING 1"/>
    <property type="match status" value="1"/>
</dbReference>
<evidence type="ECO:0000313" key="12">
    <source>
        <dbReference type="EMBL" id="KAG5485831.1"/>
    </source>
</evidence>
<dbReference type="InterPro" id="IPR011009">
    <property type="entry name" value="Kinase-like_dom_sf"/>
</dbReference>
<evidence type="ECO:0000256" key="4">
    <source>
        <dbReference type="ARBA" id="ARBA00022741"/>
    </source>
</evidence>
<dbReference type="PROSITE" id="PS50011">
    <property type="entry name" value="PROTEIN_KINASE_DOM"/>
    <property type="match status" value="1"/>
</dbReference>
<evidence type="ECO:0000256" key="1">
    <source>
        <dbReference type="ARBA" id="ARBA00012513"/>
    </source>
</evidence>
<organism evidence="12 13">
    <name type="scientific">Leishmania martiniquensis</name>
    <dbReference type="NCBI Taxonomy" id="1580590"/>
    <lineage>
        <taxon>Eukaryota</taxon>
        <taxon>Discoba</taxon>
        <taxon>Euglenozoa</taxon>
        <taxon>Kinetoplastea</taxon>
        <taxon>Metakinetoplastina</taxon>
        <taxon>Trypanosomatida</taxon>
        <taxon>Trypanosomatidae</taxon>
        <taxon>Leishmaniinae</taxon>
        <taxon>Leishmania</taxon>
    </lineage>
</organism>
<dbReference type="InterPro" id="IPR000719">
    <property type="entry name" value="Prot_kinase_dom"/>
</dbReference>
<keyword evidence="10" id="KW-1133">Transmembrane helix</keyword>
<dbReference type="Pfam" id="PF00069">
    <property type="entry name" value="Pkinase"/>
    <property type="match status" value="1"/>
</dbReference>
<dbReference type="PROSITE" id="PS00108">
    <property type="entry name" value="PROTEIN_KINASE_ST"/>
    <property type="match status" value="1"/>
</dbReference>
<accession>A0A836HWY8</accession>
<dbReference type="GO" id="GO:0004674">
    <property type="term" value="F:protein serine/threonine kinase activity"/>
    <property type="evidence" value="ECO:0007669"/>
    <property type="project" value="UniProtKB-KW"/>
</dbReference>
<reference evidence="13" key="1">
    <citation type="journal article" date="2021" name="Microbiol. Resour. Announc.">
        <title>LGAAP: Leishmaniinae Genome Assembly and Annotation Pipeline.</title>
        <authorList>
            <person name="Almutairi H."/>
            <person name="Urbaniak M.D."/>
            <person name="Bates M.D."/>
            <person name="Jariyapan N."/>
            <person name="Kwakye-Nuako G."/>
            <person name="Thomaz-Soccol V."/>
            <person name="Al-Salem W.S."/>
            <person name="Dillon R.J."/>
            <person name="Bates P.A."/>
            <person name="Gatherer D."/>
        </authorList>
    </citation>
    <scope>NUCLEOTIDE SEQUENCE [LARGE SCALE GENOMIC DNA]</scope>
</reference>
<comment type="catalytic activity">
    <reaction evidence="7">
        <text>L-threonyl-[protein] + ATP = O-phospho-L-threonyl-[protein] + ADP + H(+)</text>
        <dbReference type="Rhea" id="RHEA:46608"/>
        <dbReference type="Rhea" id="RHEA-COMP:11060"/>
        <dbReference type="Rhea" id="RHEA-COMP:11605"/>
        <dbReference type="ChEBI" id="CHEBI:15378"/>
        <dbReference type="ChEBI" id="CHEBI:30013"/>
        <dbReference type="ChEBI" id="CHEBI:30616"/>
        <dbReference type="ChEBI" id="CHEBI:61977"/>
        <dbReference type="ChEBI" id="CHEBI:456216"/>
        <dbReference type="EC" id="2.7.11.1"/>
    </reaction>
</comment>
<feature type="transmembrane region" description="Helical" evidence="10">
    <location>
        <begin position="93"/>
        <end position="117"/>
    </location>
</feature>
<dbReference type="Proteomes" id="UP000673552">
    <property type="component" value="Unassembled WGS sequence"/>
</dbReference>
<dbReference type="AlphaFoldDB" id="A0A836HWY8"/>
<evidence type="ECO:0000259" key="11">
    <source>
        <dbReference type="PROSITE" id="PS50011"/>
    </source>
</evidence>
<evidence type="ECO:0000256" key="2">
    <source>
        <dbReference type="ARBA" id="ARBA00022527"/>
    </source>
</evidence>
<dbReference type="EMBL" id="JAFEUZ010000008">
    <property type="protein sequence ID" value="KAG5485831.1"/>
    <property type="molecule type" value="Genomic_DNA"/>
</dbReference>
<keyword evidence="2" id="KW-0723">Serine/threonine-protein kinase</keyword>
<comment type="catalytic activity">
    <reaction evidence="8">
        <text>L-seryl-[protein] + ATP = O-phospho-L-seryl-[protein] + ADP + H(+)</text>
        <dbReference type="Rhea" id="RHEA:17989"/>
        <dbReference type="Rhea" id="RHEA-COMP:9863"/>
        <dbReference type="Rhea" id="RHEA-COMP:11604"/>
        <dbReference type="ChEBI" id="CHEBI:15378"/>
        <dbReference type="ChEBI" id="CHEBI:29999"/>
        <dbReference type="ChEBI" id="CHEBI:30616"/>
        <dbReference type="ChEBI" id="CHEBI:83421"/>
        <dbReference type="ChEBI" id="CHEBI:456216"/>
        <dbReference type="EC" id="2.7.11.1"/>
    </reaction>
</comment>
<dbReference type="GeneID" id="92517139"/>
<dbReference type="Gene3D" id="1.10.510.10">
    <property type="entry name" value="Transferase(Phosphotransferase) domain 1"/>
    <property type="match status" value="1"/>
</dbReference>
<dbReference type="EC" id="2.7.11.1" evidence="1"/>
<feature type="region of interest" description="Disordered" evidence="9">
    <location>
        <begin position="196"/>
        <end position="226"/>
    </location>
</feature>
<keyword evidence="4" id="KW-0547">Nucleotide-binding</keyword>
<comment type="caution">
    <text evidence="12">The sequence shown here is derived from an EMBL/GenBank/DDBJ whole genome shotgun (WGS) entry which is preliminary data.</text>
</comment>
<evidence type="ECO:0000256" key="6">
    <source>
        <dbReference type="ARBA" id="ARBA00022840"/>
    </source>
</evidence>
<evidence type="ECO:0000256" key="7">
    <source>
        <dbReference type="ARBA" id="ARBA00047899"/>
    </source>
</evidence>
<keyword evidence="3" id="KW-0808">Transferase</keyword>
<keyword evidence="6" id="KW-0067">ATP-binding</keyword>
<evidence type="ECO:0000313" key="13">
    <source>
        <dbReference type="Proteomes" id="UP000673552"/>
    </source>
</evidence>
<keyword evidence="10" id="KW-0472">Membrane</keyword>
<evidence type="ECO:0000256" key="10">
    <source>
        <dbReference type="SAM" id="Phobius"/>
    </source>
</evidence>
<dbReference type="OrthoDB" id="4062651at2759"/>
<keyword evidence="10" id="KW-0812">Transmembrane</keyword>